<evidence type="ECO:0000313" key="2">
    <source>
        <dbReference type="EMBL" id="CAH2041163.1"/>
    </source>
</evidence>
<dbReference type="EMBL" id="OW152825">
    <property type="protein sequence ID" value="CAH2041163.1"/>
    <property type="molecule type" value="Genomic_DNA"/>
</dbReference>
<dbReference type="Proteomes" id="UP000837857">
    <property type="component" value="Chromosome 13"/>
</dbReference>
<feature type="region of interest" description="Disordered" evidence="1">
    <location>
        <begin position="1"/>
        <end position="28"/>
    </location>
</feature>
<evidence type="ECO:0000256" key="1">
    <source>
        <dbReference type="SAM" id="MobiDB-lite"/>
    </source>
</evidence>
<feature type="region of interest" description="Disordered" evidence="1">
    <location>
        <begin position="48"/>
        <end position="68"/>
    </location>
</feature>
<name>A0ABN8HXB6_9NEOP</name>
<organism evidence="2 3">
    <name type="scientific">Iphiclides podalirius</name>
    <name type="common">scarce swallowtail</name>
    <dbReference type="NCBI Taxonomy" id="110791"/>
    <lineage>
        <taxon>Eukaryota</taxon>
        <taxon>Metazoa</taxon>
        <taxon>Ecdysozoa</taxon>
        <taxon>Arthropoda</taxon>
        <taxon>Hexapoda</taxon>
        <taxon>Insecta</taxon>
        <taxon>Pterygota</taxon>
        <taxon>Neoptera</taxon>
        <taxon>Endopterygota</taxon>
        <taxon>Lepidoptera</taxon>
        <taxon>Glossata</taxon>
        <taxon>Ditrysia</taxon>
        <taxon>Papilionoidea</taxon>
        <taxon>Papilionidae</taxon>
        <taxon>Papilioninae</taxon>
        <taxon>Iphiclides</taxon>
    </lineage>
</organism>
<reference evidence="2" key="1">
    <citation type="submission" date="2022-03" db="EMBL/GenBank/DDBJ databases">
        <authorList>
            <person name="Martin H S."/>
        </authorList>
    </citation>
    <scope>NUCLEOTIDE SEQUENCE</scope>
</reference>
<feature type="compositionally biased region" description="Gly residues" evidence="1">
    <location>
        <begin position="59"/>
        <end position="68"/>
    </location>
</feature>
<accession>A0ABN8HXB6</accession>
<sequence length="96" mass="9803">MTKRNFSFGNLAAARQRGSAAGKSADDKSAKIKSGFGVQFSAARLITSERSPNSHSGQAVGGGVAGEGRGGGGDNLSAFSRFLMEYSVAGDFGRVI</sequence>
<keyword evidence="3" id="KW-1185">Reference proteome</keyword>
<feature type="non-terminal residue" evidence="2">
    <location>
        <position position="1"/>
    </location>
</feature>
<proteinExistence type="predicted"/>
<protein>
    <submittedName>
        <fullName evidence="2">Uncharacterized protein</fullName>
    </submittedName>
</protein>
<evidence type="ECO:0000313" key="3">
    <source>
        <dbReference type="Proteomes" id="UP000837857"/>
    </source>
</evidence>
<gene>
    <name evidence="2" type="ORF">IPOD504_LOCUS2953</name>
</gene>